<evidence type="ECO:0000313" key="3">
    <source>
        <dbReference type="Proteomes" id="UP001056455"/>
    </source>
</evidence>
<dbReference type="Gene3D" id="3.40.50.1000">
    <property type="entry name" value="HAD superfamily/HAD-like"/>
    <property type="match status" value="2"/>
</dbReference>
<dbReference type="Pfam" id="PF13419">
    <property type="entry name" value="HAD_2"/>
    <property type="match status" value="1"/>
</dbReference>
<dbReference type="InterPro" id="IPR036412">
    <property type="entry name" value="HAD-like_sf"/>
</dbReference>
<dbReference type="PANTHER" id="PTHR43434:SF1">
    <property type="entry name" value="PHOSPHOGLYCOLATE PHOSPHATASE"/>
    <property type="match status" value="1"/>
</dbReference>
<dbReference type="Pfam" id="PF00702">
    <property type="entry name" value="Hydrolase"/>
    <property type="match status" value="1"/>
</dbReference>
<name>A0ABY4YWE6_9MICO</name>
<keyword evidence="2" id="KW-0378">Hydrolase</keyword>
<evidence type="ECO:0000313" key="2">
    <source>
        <dbReference type="EMBL" id="USQ81076.1"/>
    </source>
</evidence>
<accession>A0ABY4YWE6</accession>
<dbReference type="RefSeq" id="WP_252594460.1">
    <property type="nucleotide sequence ID" value="NZ_CP099489.1"/>
</dbReference>
<dbReference type="NCBIfam" id="TIGR01549">
    <property type="entry name" value="HAD-SF-IA-v1"/>
    <property type="match status" value="1"/>
</dbReference>
<feature type="region of interest" description="Disordered" evidence="1">
    <location>
        <begin position="260"/>
        <end position="279"/>
    </location>
</feature>
<dbReference type="EMBL" id="CP099489">
    <property type="protein sequence ID" value="USQ81076.1"/>
    <property type="molecule type" value="Genomic_DNA"/>
</dbReference>
<dbReference type="SFLD" id="SFLDG01129">
    <property type="entry name" value="C1.5:_HAD__Beta-PGM__Phosphata"/>
    <property type="match status" value="1"/>
</dbReference>
<proteinExistence type="predicted"/>
<dbReference type="GO" id="GO:0016787">
    <property type="term" value="F:hydrolase activity"/>
    <property type="evidence" value="ECO:0007669"/>
    <property type="project" value="UniProtKB-KW"/>
</dbReference>
<gene>
    <name evidence="2" type="ORF">NF556_05375</name>
</gene>
<dbReference type="InterPro" id="IPR050155">
    <property type="entry name" value="HAD-like_hydrolase_sf"/>
</dbReference>
<dbReference type="PRINTS" id="PR00413">
    <property type="entry name" value="HADHALOGNASE"/>
</dbReference>
<dbReference type="NCBIfam" id="TIGR01662">
    <property type="entry name" value="HAD-SF-IIIA"/>
    <property type="match status" value="1"/>
</dbReference>
<dbReference type="SUPFAM" id="SSF56784">
    <property type="entry name" value="HAD-like"/>
    <property type="match status" value="2"/>
</dbReference>
<evidence type="ECO:0000256" key="1">
    <source>
        <dbReference type="SAM" id="MobiDB-lite"/>
    </source>
</evidence>
<keyword evidence="3" id="KW-1185">Reference proteome</keyword>
<dbReference type="InterPro" id="IPR006549">
    <property type="entry name" value="HAD-SF_hydro_IIIA"/>
</dbReference>
<organism evidence="2 3">
    <name type="scientific">Ornithinimicrobium faecis</name>
    <dbReference type="NCBI Taxonomy" id="2934158"/>
    <lineage>
        <taxon>Bacteria</taxon>
        <taxon>Bacillati</taxon>
        <taxon>Actinomycetota</taxon>
        <taxon>Actinomycetes</taxon>
        <taxon>Micrococcales</taxon>
        <taxon>Ornithinimicrobiaceae</taxon>
        <taxon>Ornithinimicrobium</taxon>
    </lineage>
</organism>
<feature type="region of interest" description="Disordered" evidence="1">
    <location>
        <begin position="534"/>
        <end position="553"/>
    </location>
</feature>
<dbReference type="InterPro" id="IPR041492">
    <property type="entry name" value="HAD_2"/>
</dbReference>
<dbReference type="InterPro" id="IPR023214">
    <property type="entry name" value="HAD_sf"/>
</dbReference>
<dbReference type="Proteomes" id="UP001056455">
    <property type="component" value="Chromosome"/>
</dbReference>
<dbReference type="InterPro" id="IPR006439">
    <property type="entry name" value="HAD-SF_hydro_IA"/>
</dbReference>
<dbReference type="PANTHER" id="PTHR43434">
    <property type="entry name" value="PHOSPHOGLYCOLATE PHOSPHATASE"/>
    <property type="match status" value="1"/>
</dbReference>
<sequence length="553" mass="58883">MPNAPVSLPAPRGMLLDFGGVIIETAKRPTGRAEVVTHLAGLLDRAGQPVPTDQLRASLDAALTALKAWKNASSRRPEPRELSHREIVGDFLAADLPDAARAILVGHAPEILEVMGDRISEHHLRPGIPELLSECAARGIPIGIVSNAHSGRHHRRILDDLGLGHRFAVQVYSDEVGIRKPHPGMIDLAAQALGLTPADCWYVGDTQDRDVVVGRRAGVAAVLVTRTRHTDNPPFAVTAQADGTFATPEGVLATLRASRETAVRQPAPSRPSRTGRGAPPTALLLDHGGVVSTSQSDPDAAAVLGAHLSDLLSTGGLELSPETATTMVRDGVASYRATKHLLDGAQEVPQPGPAVLWADHVGADAPERVRAVLRAHAHDLMHRWYTVKAEHTLRQGMKALLEWCRDQGIPVVLVSNTVSGRGVRERLVGHGLEPLISGYVFSDEVGRRKPDVALIREALSMVDAPASASWFLGDQARTDGVAAHIAGIGRRVLTRGGKGSNETLQRALDTGLVTDLIDSPADLIPLLTATLDHPPHATAYPTPEHTPDTQRTA</sequence>
<reference evidence="2" key="1">
    <citation type="submission" date="2022-06" db="EMBL/GenBank/DDBJ databases">
        <title>Ornithinimicrobium HY1793.</title>
        <authorList>
            <person name="Huang Y."/>
        </authorList>
    </citation>
    <scope>NUCLEOTIDE SEQUENCE</scope>
    <source>
        <strain evidence="2">HY1793</strain>
    </source>
</reference>
<protein>
    <submittedName>
        <fullName evidence="2">HAD-IIIA family hydrolase</fullName>
    </submittedName>
</protein>
<dbReference type="SFLD" id="SFLDS00003">
    <property type="entry name" value="Haloacid_Dehalogenase"/>
    <property type="match status" value="1"/>
</dbReference>